<dbReference type="InterPro" id="IPR000312">
    <property type="entry name" value="Glycosyl_Trfase_fam3"/>
</dbReference>
<evidence type="ECO:0000259" key="11">
    <source>
        <dbReference type="Pfam" id="PF02885"/>
    </source>
</evidence>
<comment type="caution">
    <text evidence="9">Lacks conserved residue(s) required for the propagation of feature annotation.</text>
</comment>
<evidence type="ECO:0000256" key="5">
    <source>
        <dbReference type="ARBA" id="ARBA00022822"/>
    </source>
</evidence>
<dbReference type="InterPro" id="IPR036320">
    <property type="entry name" value="Glycosyl_Trfase_fam3_N_dom_sf"/>
</dbReference>
<dbReference type="EMBL" id="SOEG01000002">
    <property type="protein sequence ID" value="TDX58957.1"/>
    <property type="molecule type" value="Genomic_DNA"/>
</dbReference>
<feature type="binding site" evidence="9">
    <location>
        <position position="119"/>
    </location>
    <ligand>
        <name>5-phospho-alpha-D-ribose 1-diphosphate</name>
        <dbReference type="ChEBI" id="CHEBI:58017"/>
    </ligand>
</feature>
<comment type="caution">
    <text evidence="12">The sequence shown here is derived from an EMBL/GenBank/DDBJ whole genome shotgun (WGS) entry which is preliminary data.</text>
</comment>
<comment type="function">
    <text evidence="9">Catalyzes the transfer of the phosphoribosyl group of 5-phosphorylribose-1-pyrophosphate (PRPP) to anthranilate to yield N-(5'-phosphoribosyl)-anthranilate (PRA).</text>
</comment>
<feature type="domain" description="Glycosyl transferase family 3" evidence="10">
    <location>
        <begin position="73"/>
        <end position="323"/>
    </location>
</feature>
<feature type="binding site" evidence="9">
    <location>
        <position position="225"/>
    </location>
    <ligand>
        <name>Mg(2+)</name>
        <dbReference type="ChEBI" id="CHEBI:18420"/>
        <label>1</label>
    </ligand>
</feature>
<dbReference type="SUPFAM" id="SSF47648">
    <property type="entry name" value="Nucleoside phosphorylase/phosphoribosyltransferase N-terminal domain"/>
    <property type="match status" value="1"/>
</dbReference>
<dbReference type="STRING" id="926561.GCA_000379025_01982"/>
<keyword evidence="6 9" id="KW-0057">Aromatic amino acid biosynthesis</keyword>
<feature type="binding site" evidence="9">
    <location>
        <position position="110"/>
    </location>
    <ligand>
        <name>anthranilate</name>
        <dbReference type="ChEBI" id="CHEBI:16567"/>
        <label>1</label>
    </ligand>
</feature>
<gene>
    <name evidence="9" type="primary">trpD</name>
    <name evidence="12" type="ORF">C7959_10295</name>
</gene>
<dbReference type="HAMAP" id="MF_00211">
    <property type="entry name" value="TrpD"/>
    <property type="match status" value="1"/>
</dbReference>
<dbReference type="Pfam" id="PF02885">
    <property type="entry name" value="Glycos_trans_3N"/>
    <property type="match status" value="1"/>
</dbReference>
<feature type="binding site" evidence="9">
    <location>
        <position position="87"/>
    </location>
    <ligand>
        <name>5-phospho-alpha-D-ribose 1-diphosphate</name>
        <dbReference type="ChEBI" id="CHEBI:58017"/>
    </ligand>
</feature>
<protein>
    <recommendedName>
        <fullName evidence="9">Anthranilate phosphoribosyltransferase</fullName>
        <ecNumber evidence="9">2.4.2.18</ecNumber>
    </recommendedName>
</protein>
<comment type="similarity">
    <text evidence="9">Belongs to the anthranilate phosphoribosyltransferase family.</text>
</comment>
<dbReference type="Proteomes" id="UP000295832">
    <property type="component" value="Unassembled WGS sequence"/>
</dbReference>
<feature type="binding site" evidence="9">
    <location>
        <position position="79"/>
    </location>
    <ligand>
        <name>5-phospho-alpha-D-ribose 1-diphosphate</name>
        <dbReference type="ChEBI" id="CHEBI:58017"/>
    </ligand>
</feature>
<feature type="binding site" evidence="9">
    <location>
        <position position="165"/>
    </location>
    <ligand>
        <name>anthranilate</name>
        <dbReference type="ChEBI" id="CHEBI:16567"/>
        <label>2</label>
    </ligand>
</feature>
<accession>A0A4R8HR43</accession>
<evidence type="ECO:0000256" key="3">
    <source>
        <dbReference type="ARBA" id="ARBA00022676"/>
    </source>
</evidence>
<dbReference type="InterPro" id="IPR017459">
    <property type="entry name" value="Glycosyl_Trfase_fam3_N_dom"/>
</dbReference>
<dbReference type="SUPFAM" id="SSF52418">
    <property type="entry name" value="Nucleoside phosphorylase/phosphoribosyltransferase catalytic domain"/>
    <property type="match status" value="1"/>
</dbReference>
<dbReference type="RefSeq" id="WP_134114550.1">
    <property type="nucleotide sequence ID" value="NZ_SOEG01000002.1"/>
</dbReference>
<feature type="binding site" evidence="9">
    <location>
        <position position="91"/>
    </location>
    <ligand>
        <name>Mg(2+)</name>
        <dbReference type="ChEBI" id="CHEBI:18420"/>
        <label>1</label>
    </ligand>
</feature>
<dbReference type="Pfam" id="PF00591">
    <property type="entry name" value="Glycos_transf_3"/>
    <property type="match status" value="1"/>
</dbReference>
<evidence type="ECO:0000256" key="8">
    <source>
        <dbReference type="ARBA" id="ARBA00061188"/>
    </source>
</evidence>
<feature type="binding site" evidence="9">
    <location>
        <position position="79"/>
    </location>
    <ligand>
        <name>anthranilate</name>
        <dbReference type="ChEBI" id="CHEBI:16567"/>
        <label>1</label>
    </ligand>
</feature>
<comment type="cofactor">
    <cofactor evidence="9">
        <name>Mg(2+)</name>
        <dbReference type="ChEBI" id="CHEBI:18420"/>
    </cofactor>
    <text evidence="9">Binds 2 magnesium ions per monomer.</text>
</comment>
<proteinExistence type="inferred from homology"/>
<dbReference type="EC" id="2.4.2.18" evidence="9"/>
<feature type="binding site" evidence="9">
    <location>
        <position position="225"/>
    </location>
    <ligand>
        <name>Mg(2+)</name>
        <dbReference type="ChEBI" id="CHEBI:18420"/>
        <label>2</label>
    </ligand>
</feature>
<evidence type="ECO:0000256" key="7">
    <source>
        <dbReference type="ARBA" id="ARBA00052328"/>
    </source>
</evidence>
<dbReference type="Gene3D" id="3.40.1030.10">
    <property type="entry name" value="Nucleoside phosphorylase/phosphoribosyltransferase catalytic domain"/>
    <property type="match status" value="1"/>
</dbReference>
<keyword evidence="4 9" id="KW-0808">Transferase</keyword>
<dbReference type="UniPathway" id="UPA00035">
    <property type="reaction ID" value="UER00041"/>
</dbReference>
<evidence type="ECO:0000313" key="13">
    <source>
        <dbReference type="Proteomes" id="UP000295832"/>
    </source>
</evidence>
<evidence type="ECO:0000256" key="4">
    <source>
        <dbReference type="ARBA" id="ARBA00022679"/>
    </source>
</evidence>
<comment type="pathway">
    <text evidence="1 9">Amino-acid biosynthesis; L-tryptophan biosynthesis; L-tryptophan from chorismate: step 2/5.</text>
</comment>
<evidence type="ECO:0000256" key="1">
    <source>
        <dbReference type="ARBA" id="ARBA00004907"/>
    </source>
</evidence>
<evidence type="ECO:0000256" key="2">
    <source>
        <dbReference type="ARBA" id="ARBA00022605"/>
    </source>
</evidence>
<comment type="catalytic activity">
    <reaction evidence="7 9">
        <text>N-(5-phospho-beta-D-ribosyl)anthranilate + diphosphate = 5-phospho-alpha-D-ribose 1-diphosphate + anthranilate</text>
        <dbReference type="Rhea" id="RHEA:11768"/>
        <dbReference type="ChEBI" id="CHEBI:16567"/>
        <dbReference type="ChEBI" id="CHEBI:18277"/>
        <dbReference type="ChEBI" id="CHEBI:33019"/>
        <dbReference type="ChEBI" id="CHEBI:58017"/>
        <dbReference type="EC" id="2.4.2.18"/>
    </reaction>
</comment>
<evidence type="ECO:0000256" key="9">
    <source>
        <dbReference type="HAMAP-Rule" id="MF_00211"/>
    </source>
</evidence>
<feature type="domain" description="Glycosyl transferase family 3 N-terminal" evidence="11">
    <location>
        <begin position="3"/>
        <end position="64"/>
    </location>
</feature>
<dbReference type="InterPro" id="IPR035902">
    <property type="entry name" value="Nuc_phospho_transferase"/>
</dbReference>
<keyword evidence="2 9" id="KW-0028">Amino-acid biosynthesis</keyword>
<dbReference type="Gene3D" id="1.20.970.10">
    <property type="entry name" value="Transferase, Pyrimidine Nucleoside Phosphorylase, Chain C"/>
    <property type="match status" value="1"/>
</dbReference>
<dbReference type="AlphaFoldDB" id="A0A4R8HR43"/>
<keyword evidence="3 9" id="KW-0328">Glycosyltransferase</keyword>
<organism evidence="12 13">
    <name type="scientific">Orenia marismortui</name>
    <dbReference type="NCBI Taxonomy" id="46469"/>
    <lineage>
        <taxon>Bacteria</taxon>
        <taxon>Bacillati</taxon>
        <taxon>Bacillota</taxon>
        <taxon>Clostridia</taxon>
        <taxon>Halanaerobiales</taxon>
        <taxon>Halobacteroidaceae</taxon>
        <taxon>Orenia</taxon>
    </lineage>
</organism>
<dbReference type="GO" id="GO:0004048">
    <property type="term" value="F:anthranilate phosphoribosyltransferase activity"/>
    <property type="evidence" value="ECO:0007669"/>
    <property type="project" value="UniProtKB-UniRule"/>
</dbReference>
<feature type="binding site" evidence="9">
    <location>
        <position position="224"/>
    </location>
    <ligand>
        <name>Mg(2+)</name>
        <dbReference type="ChEBI" id="CHEBI:18420"/>
        <label>2</label>
    </ligand>
</feature>
<dbReference type="PANTHER" id="PTHR43285:SF2">
    <property type="entry name" value="ANTHRANILATE PHOSPHORIBOSYLTRANSFERASE"/>
    <property type="match status" value="1"/>
</dbReference>
<evidence type="ECO:0000256" key="6">
    <source>
        <dbReference type="ARBA" id="ARBA00023141"/>
    </source>
</evidence>
<keyword evidence="13" id="KW-1185">Reference proteome</keyword>
<dbReference type="FunFam" id="3.40.1030.10:FF:000002">
    <property type="entry name" value="Anthranilate phosphoribosyltransferase"/>
    <property type="match status" value="1"/>
</dbReference>
<keyword evidence="5 9" id="KW-0822">Tryptophan biosynthesis</keyword>
<comment type="similarity">
    <text evidence="8">In the C-terminal section; belongs to the anthranilate phosphoribosyltransferase family.</text>
</comment>
<keyword evidence="9" id="KW-0460">Magnesium</keyword>
<evidence type="ECO:0000313" key="12">
    <source>
        <dbReference type="EMBL" id="TDX58957.1"/>
    </source>
</evidence>
<dbReference type="InterPro" id="IPR005940">
    <property type="entry name" value="Anthranilate_Pribosyl_Tfrase"/>
</dbReference>
<feature type="binding site" evidence="9">
    <location>
        <begin position="107"/>
        <end position="115"/>
    </location>
    <ligand>
        <name>5-phospho-alpha-D-ribose 1-diphosphate</name>
        <dbReference type="ChEBI" id="CHEBI:58017"/>
    </ligand>
</feature>
<reference evidence="12 13" key="1">
    <citation type="submission" date="2019-03" db="EMBL/GenBank/DDBJ databases">
        <title>Subsurface microbial communities from deep shales in Ohio and West Virginia, USA.</title>
        <authorList>
            <person name="Wrighton K."/>
        </authorList>
    </citation>
    <scope>NUCLEOTIDE SEQUENCE [LARGE SCALE GENOMIC DNA]</scope>
    <source>
        <strain evidence="12 13">MSL 6dP</strain>
    </source>
</reference>
<feature type="binding site" evidence="9">
    <location>
        <begin position="82"/>
        <end position="83"/>
    </location>
    <ligand>
        <name>5-phospho-alpha-D-ribose 1-diphosphate</name>
        <dbReference type="ChEBI" id="CHEBI:58017"/>
    </ligand>
</feature>
<dbReference type="PANTHER" id="PTHR43285">
    <property type="entry name" value="ANTHRANILATE PHOSPHORIBOSYLTRANSFERASE"/>
    <property type="match status" value="1"/>
</dbReference>
<sequence length="341" mass="36419">MRRVIDKIINHEDLSLEESQSTMEEIMEGKATPAQIASFITGLRMKGETIDEITGAALVMRDKAAEIKTNQDILVDVCGTGGDKLNTFNISTTTAFVVAGAGVSVAKHGNRSVSSKSGSADLLEKLGVNLNLTPNQVGQCIDQIGIGFLYAPTFHQAMKYAIAPRKEIGARTIFNMLGPLTNPAKAQIQLLGVYDSDLTEPIAYVLKNLGVESAFVVHGLVGLDELSTVGKTKISQLKDGKVETYYIRAEDLGLESAGIEDLAGGTPEENAEITLDILKAKQSKKRDVVLLNAAAALVAANQVQSLAEGIELAARVIDQGLALEKLEQLIRYSHSLVGEVS</sequence>
<name>A0A4R8HR43_9FIRM</name>
<feature type="binding site" evidence="9">
    <location>
        <begin position="89"/>
        <end position="92"/>
    </location>
    <ligand>
        <name>5-phospho-alpha-D-ribose 1-diphosphate</name>
        <dbReference type="ChEBI" id="CHEBI:58017"/>
    </ligand>
</feature>
<dbReference type="GO" id="GO:0005829">
    <property type="term" value="C:cytosol"/>
    <property type="evidence" value="ECO:0007669"/>
    <property type="project" value="TreeGrafter"/>
</dbReference>
<keyword evidence="9" id="KW-0479">Metal-binding</keyword>
<dbReference type="GO" id="GO:0000162">
    <property type="term" value="P:L-tryptophan biosynthetic process"/>
    <property type="evidence" value="ECO:0007669"/>
    <property type="project" value="UniProtKB-UniRule"/>
</dbReference>
<evidence type="ECO:0000259" key="10">
    <source>
        <dbReference type="Pfam" id="PF00591"/>
    </source>
</evidence>
<dbReference type="GO" id="GO:0000287">
    <property type="term" value="F:magnesium ion binding"/>
    <property type="evidence" value="ECO:0007669"/>
    <property type="project" value="UniProtKB-UniRule"/>
</dbReference>
<comment type="subunit">
    <text evidence="9">Homodimer.</text>
</comment>
<dbReference type="NCBIfam" id="TIGR01245">
    <property type="entry name" value="trpD"/>
    <property type="match status" value="1"/>
</dbReference>